<evidence type="ECO:0000256" key="1">
    <source>
        <dbReference type="ARBA" id="ARBA00022801"/>
    </source>
</evidence>
<comment type="caution">
    <text evidence="4">The sequence shown here is derived from an EMBL/GenBank/DDBJ whole genome shotgun (WGS) entry which is preliminary data.</text>
</comment>
<evidence type="ECO:0000259" key="3">
    <source>
        <dbReference type="Pfam" id="PF03629"/>
    </source>
</evidence>
<evidence type="ECO:0000313" key="5">
    <source>
        <dbReference type="Proteomes" id="UP000295455"/>
    </source>
</evidence>
<protein>
    <submittedName>
        <fullName evidence="4">Sialate O-acetylesterase</fullName>
    </submittedName>
</protein>
<feature type="signal peptide" evidence="2">
    <location>
        <begin position="1"/>
        <end position="23"/>
    </location>
</feature>
<dbReference type="SUPFAM" id="SSF52266">
    <property type="entry name" value="SGNH hydrolase"/>
    <property type="match status" value="1"/>
</dbReference>
<dbReference type="Pfam" id="PF03629">
    <property type="entry name" value="SASA"/>
    <property type="match status" value="2"/>
</dbReference>
<dbReference type="Gene3D" id="2.60.120.260">
    <property type="entry name" value="Galactose-binding domain-like"/>
    <property type="match status" value="1"/>
</dbReference>
<sequence length="647" mass="72365">MKVFPIFMLLIIGSIANSQVSLAKVFGDNMVLQRHKDIPVWGSASANELIEVQFNQQKLQTKTDTNGKWMVYLKPENAGGPFELVVKGENTLIVKNILVGEVWLCSGQSNMEWTVGQSDNAKNEIEKASNYPNIRHIKIPKEISPLPNADIKSANWDVCNTSTAGNFTGVGYFFAKQLSDSLQIPIGLINASWGGSVAETWISREGFENSEDFKDLIATMPVTNIDSLLNLKNETSRKRIEALQNSKLSEANIETYKDLNLDDSNWLNMNEPEAWETQELGEFDGVVWLRKHVTLLEEDIKTDIILEIPAIDDEDITYVNGVKVGETTGWDLSRTYKINADILKVGDNVISVRVVDTGGGGGICGDASKLKLIIGEKTIPLSGHWKYQVESIYDGVNFNDYPSLCYNAMIHPLIPFAFKGVIWYQGESNIDRAFQYRKTFPILINDWREKWNMGTFPFYFVQLATFNSEGNSNNGCTWAELREAQTLTLKLPNTGMVVTTDVGAPNDIHPTNKKTVGKRLAAIALNNDYGIPMIKSGPKYKSMEIDKNKISISFEDIGSGLYVSTTNDNVIGFEIAGTDQIFQPAKVYIKDNHVVVFSKKVKKPIAVRYNWVGDASKSNLFNKEGFPAVPFRTDSWKTITVDSTYKF</sequence>
<feature type="domain" description="Sialate O-acetylesterase" evidence="3">
    <location>
        <begin position="417"/>
        <end position="524"/>
    </location>
</feature>
<name>A0A4R1RLF8_9FLAO</name>
<feature type="domain" description="Sialate O-acetylesterase" evidence="3">
    <location>
        <begin position="101"/>
        <end position="218"/>
    </location>
</feature>
<feature type="chain" id="PRO_5020854937" evidence="2">
    <location>
        <begin position="24"/>
        <end position="647"/>
    </location>
</feature>
<dbReference type="InterPro" id="IPR005181">
    <property type="entry name" value="SASA"/>
</dbReference>
<dbReference type="InterPro" id="IPR036514">
    <property type="entry name" value="SGNH_hydro_sf"/>
</dbReference>
<dbReference type="GO" id="GO:0005975">
    <property type="term" value="P:carbohydrate metabolic process"/>
    <property type="evidence" value="ECO:0007669"/>
    <property type="project" value="TreeGrafter"/>
</dbReference>
<keyword evidence="5" id="KW-1185">Reference proteome</keyword>
<keyword evidence="2" id="KW-0732">Signal</keyword>
<dbReference type="PANTHER" id="PTHR22901:SF0">
    <property type="entry name" value="SIALATE O-ACETYLESTERASE"/>
    <property type="match status" value="1"/>
</dbReference>
<gene>
    <name evidence="4" type="ORF">EV196_103356</name>
</gene>
<evidence type="ECO:0000313" key="4">
    <source>
        <dbReference type="EMBL" id="TCL66936.1"/>
    </source>
</evidence>
<dbReference type="GO" id="GO:0001681">
    <property type="term" value="F:sialate O-acetylesterase activity"/>
    <property type="evidence" value="ECO:0007669"/>
    <property type="project" value="InterPro"/>
</dbReference>
<dbReference type="EMBL" id="SLUP01000003">
    <property type="protein sequence ID" value="TCL66936.1"/>
    <property type="molecule type" value="Genomic_DNA"/>
</dbReference>
<dbReference type="InterPro" id="IPR039329">
    <property type="entry name" value="SIAE"/>
</dbReference>
<dbReference type="Gene3D" id="3.40.50.1110">
    <property type="entry name" value="SGNH hydrolase"/>
    <property type="match status" value="1"/>
</dbReference>
<dbReference type="SUPFAM" id="SSF49785">
    <property type="entry name" value="Galactose-binding domain-like"/>
    <property type="match status" value="1"/>
</dbReference>
<keyword evidence="1" id="KW-0378">Hydrolase</keyword>
<dbReference type="InterPro" id="IPR008979">
    <property type="entry name" value="Galactose-bd-like_sf"/>
</dbReference>
<reference evidence="4 5" key="1">
    <citation type="submission" date="2019-03" db="EMBL/GenBank/DDBJ databases">
        <title>Genomic Encyclopedia of Type Strains, Phase IV (KMG-IV): sequencing the most valuable type-strain genomes for metagenomic binning, comparative biology and taxonomic classification.</title>
        <authorList>
            <person name="Goeker M."/>
        </authorList>
    </citation>
    <scope>NUCLEOTIDE SEQUENCE [LARGE SCALE GENOMIC DNA]</scope>
    <source>
        <strain evidence="4 5">DSM 18792</strain>
    </source>
</reference>
<dbReference type="Proteomes" id="UP000295455">
    <property type="component" value="Unassembled WGS sequence"/>
</dbReference>
<dbReference type="RefSeq" id="WP_132217280.1">
    <property type="nucleotide sequence ID" value="NZ_OX156936.1"/>
</dbReference>
<accession>A0A4R1RLF8</accession>
<dbReference type="AlphaFoldDB" id="A0A4R1RLF8"/>
<organism evidence="4 5">
    <name type="scientific">Mariniflexile fucanivorans</name>
    <dbReference type="NCBI Taxonomy" id="264023"/>
    <lineage>
        <taxon>Bacteria</taxon>
        <taxon>Pseudomonadati</taxon>
        <taxon>Bacteroidota</taxon>
        <taxon>Flavobacteriia</taxon>
        <taxon>Flavobacteriales</taxon>
        <taxon>Flavobacteriaceae</taxon>
        <taxon>Mariniflexile</taxon>
    </lineage>
</organism>
<proteinExistence type="predicted"/>
<dbReference type="PANTHER" id="PTHR22901">
    <property type="entry name" value="SIALATE O-ACETYLESTERASE"/>
    <property type="match status" value="1"/>
</dbReference>
<dbReference type="OrthoDB" id="9816001at2"/>
<evidence type="ECO:0000256" key="2">
    <source>
        <dbReference type="SAM" id="SignalP"/>
    </source>
</evidence>